<evidence type="ECO:0000313" key="2">
    <source>
        <dbReference type="EMBL" id="CAB1447891.1"/>
    </source>
</evidence>
<accession>A0A9N7Z3U8</accession>
<evidence type="ECO:0000313" key="3">
    <source>
        <dbReference type="Proteomes" id="UP001153269"/>
    </source>
</evidence>
<comment type="caution">
    <text evidence="2">The sequence shown here is derived from an EMBL/GenBank/DDBJ whole genome shotgun (WGS) entry which is preliminary data.</text>
</comment>
<feature type="region of interest" description="Disordered" evidence="1">
    <location>
        <begin position="1"/>
        <end position="28"/>
    </location>
</feature>
<sequence length="123" mass="13219">MCSPGPSSHDRSHVSGTGDKAADSQQTLCSHGETIQPFAAEMIHVALCACVREMDRGMGEELCLRTRHRSLLVPASPSSSIEPLLPAVKTPPRCQTSSGDTKEECSARELQTSTGRRAAPPWF</sequence>
<dbReference type="Proteomes" id="UP001153269">
    <property type="component" value="Unassembled WGS sequence"/>
</dbReference>
<dbReference type="EMBL" id="CADEAL010003959">
    <property type="protein sequence ID" value="CAB1447891.1"/>
    <property type="molecule type" value="Genomic_DNA"/>
</dbReference>
<dbReference type="AlphaFoldDB" id="A0A9N7Z3U8"/>
<evidence type="ECO:0000256" key="1">
    <source>
        <dbReference type="SAM" id="MobiDB-lite"/>
    </source>
</evidence>
<feature type="region of interest" description="Disordered" evidence="1">
    <location>
        <begin position="75"/>
        <end position="123"/>
    </location>
</feature>
<reference evidence="2" key="1">
    <citation type="submission" date="2020-03" db="EMBL/GenBank/DDBJ databases">
        <authorList>
            <person name="Weist P."/>
        </authorList>
    </citation>
    <scope>NUCLEOTIDE SEQUENCE</scope>
</reference>
<gene>
    <name evidence="2" type="ORF">PLEPLA_LOCUS35559</name>
</gene>
<keyword evidence="3" id="KW-1185">Reference proteome</keyword>
<protein>
    <submittedName>
        <fullName evidence="2">Uncharacterized protein</fullName>
    </submittedName>
</protein>
<organism evidence="2 3">
    <name type="scientific">Pleuronectes platessa</name>
    <name type="common">European plaice</name>
    <dbReference type="NCBI Taxonomy" id="8262"/>
    <lineage>
        <taxon>Eukaryota</taxon>
        <taxon>Metazoa</taxon>
        <taxon>Chordata</taxon>
        <taxon>Craniata</taxon>
        <taxon>Vertebrata</taxon>
        <taxon>Euteleostomi</taxon>
        <taxon>Actinopterygii</taxon>
        <taxon>Neopterygii</taxon>
        <taxon>Teleostei</taxon>
        <taxon>Neoteleostei</taxon>
        <taxon>Acanthomorphata</taxon>
        <taxon>Carangaria</taxon>
        <taxon>Pleuronectiformes</taxon>
        <taxon>Pleuronectoidei</taxon>
        <taxon>Pleuronectidae</taxon>
        <taxon>Pleuronectes</taxon>
    </lineage>
</organism>
<proteinExistence type="predicted"/>
<name>A0A9N7Z3U8_PLEPL</name>